<proteinExistence type="predicted"/>
<evidence type="ECO:0000256" key="1">
    <source>
        <dbReference type="SAM" id="MobiDB-lite"/>
    </source>
</evidence>
<feature type="compositionally biased region" description="Low complexity" evidence="1">
    <location>
        <begin position="62"/>
        <end position="115"/>
    </location>
</feature>
<dbReference type="STRING" id="455432.AWN90_42355"/>
<organism evidence="3 4">
    <name type="scientific">Nocardia terpenica</name>
    <dbReference type="NCBI Taxonomy" id="455432"/>
    <lineage>
        <taxon>Bacteria</taxon>
        <taxon>Bacillati</taxon>
        <taxon>Actinomycetota</taxon>
        <taxon>Actinomycetes</taxon>
        <taxon>Mycobacteriales</taxon>
        <taxon>Nocardiaceae</taxon>
        <taxon>Nocardia</taxon>
    </lineage>
</organism>
<dbReference type="PROSITE" id="PS51257">
    <property type="entry name" value="PROKAR_LIPOPROTEIN"/>
    <property type="match status" value="1"/>
</dbReference>
<reference evidence="3 4" key="1">
    <citation type="submission" date="2016-04" db="EMBL/GenBank/DDBJ databases">
        <authorList>
            <person name="Evans L.H."/>
            <person name="Alamgir A."/>
            <person name="Owens N."/>
            <person name="Weber N.D."/>
            <person name="Virtaneva K."/>
            <person name="Barbian K."/>
            <person name="Babar A."/>
            <person name="Rosenke K."/>
        </authorList>
    </citation>
    <scope>NUCLEOTIDE SEQUENCE [LARGE SCALE GENOMIC DNA]</scope>
    <source>
        <strain evidence="3 4">IFM 0406</strain>
    </source>
</reference>
<name>A0A164K8S2_9NOCA</name>
<dbReference type="AlphaFoldDB" id="A0A164K8S2"/>
<keyword evidence="4" id="KW-1185">Reference proteome</keyword>
<dbReference type="RefSeq" id="WP_067595419.1">
    <property type="nucleotide sequence ID" value="NZ_JABMCZ010000003.1"/>
</dbReference>
<evidence type="ECO:0000313" key="4">
    <source>
        <dbReference type="Proteomes" id="UP000076512"/>
    </source>
</evidence>
<comment type="caution">
    <text evidence="3">The sequence shown here is derived from an EMBL/GenBank/DDBJ whole genome shotgun (WGS) entry which is preliminary data.</text>
</comment>
<evidence type="ECO:0000313" key="3">
    <source>
        <dbReference type="EMBL" id="KZM71153.1"/>
    </source>
</evidence>
<sequence>MRLVGFLALAAATAALSGCGAATQSAPVHLVASPAALTETAGPMPTQDFPTTTLPQPPTTPPVTTTVAPPTTTVPPTTVPPTTTTTTTTPPPTTTTTWPQPTITPSWPPTTTTTPAPAPWQTDCGIRVAGLEVFAVNIPCAIAIPVAHEYARVGWAIGHTVTVQAAWSTWDCQQQLGDPNPYQECTNRQYPEQKVQLFS</sequence>
<feature type="signal peptide" evidence="2">
    <location>
        <begin position="1"/>
        <end position="17"/>
    </location>
</feature>
<dbReference type="EMBL" id="LWGR01000013">
    <property type="protein sequence ID" value="KZM71153.1"/>
    <property type="molecule type" value="Genomic_DNA"/>
</dbReference>
<gene>
    <name evidence="3" type="ORF">AWN90_42355</name>
</gene>
<keyword evidence="2" id="KW-0732">Signal</keyword>
<accession>A0A164K8S2</accession>
<evidence type="ECO:0000256" key="2">
    <source>
        <dbReference type="SAM" id="SignalP"/>
    </source>
</evidence>
<feature type="chain" id="PRO_5039230046" evidence="2">
    <location>
        <begin position="18"/>
        <end position="199"/>
    </location>
</feature>
<feature type="region of interest" description="Disordered" evidence="1">
    <location>
        <begin position="50"/>
        <end position="115"/>
    </location>
</feature>
<dbReference type="Proteomes" id="UP000076512">
    <property type="component" value="Unassembled WGS sequence"/>
</dbReference>
<protein>
    <submittedName>
        <fullName evidence="3">Uncharacterized protein</fullName>
    </submittedName>
</protein>